<proteinExistence type="predicted"/>
<protein>
    <submittedName>
        <fullName evidence="1">Uncharacterized protein</fullName>
    </submittedName>
</protein>
<organism evidence="1 2">
    <name type="scientific">Amborella trichopoda</name>
    <dbReference type="NCBI Taxonomy" id="13333"/>
    <lineage>
        <taxon>Eukaryota</taxon>
        <taxon>Viridiplantae</taxon>
        <taxon>Streptophyta</taxon>
        <taxon>Embryophyta</taxon>
        <taxon>Tracheophyta</taxon>
        <taxon>Spermatophyta</taxon>
        <taxon>Magnoliopsida</taxon>
        <taxon>Amborellales</taxon>
        <taxon>Amborellaceae</taxon>
        <taxon>Amborella</taxon>
    </lineage>
</organism>
<name>U5DC38_AMBTC</name>
<evidence type="ECO:0000313" key="2">
    <source>
        <dbReference type="Proteomes" id="UP000017836"/>
    </source>
</evidence>
<accession>U5DC38</accession>
<keyword evidence="2" id="KW-1185">Reference proteome</keyword>
<dbReference type="Gramene" id="ERN17983">
    <property type="protein sequence ID" value="ERN17983"/>
    <property type="gene ID" value="AMTR_s00046p00104080"/>
</dbReference>
<gene>
    <name evidence="1" type="ORF">AMTR_s00046p00104080</name>
</gene>
<dbReference type="Proteomes" id="UP000017836">
    <property type="component" value="Unassembled WGS sequence"/>
</dbReference>
<sequence>MSESDATDNGTDNVPTAIKSCFGYMSRSGDSGLNLIDQSQLEAILGGADDICSVSYWPGCFPPGGGLRSWSSLKWNWRRWQYYQTSVSHGGLELGAIWTSTSATGNDTRSLVFWAACLVTEVSSVYCLRTFGKASVAVRATLEPFLLYCFEVRLL</sequence>
<reference evidence="2" key="1">
    <citation type="journal article" date="2013" name="Science">
        <title>The Amborella genome and the evolution of flowering plants.</title>
        <authorList>
            <consortium name="Amborella Genome Project"/>
        </authorList>
    </citation>
    <scope>NUCLEOTIDE SEQUENCE [LARGE SCALE GENOMIC DNA]</scope>
</reference>
<dbReference type="EMBL" id="KI392290">
    <property type="protein sequence ID" value="ERN17983.1"/>
    <property type="molecule type" value="Genomic_DNA"/>
</dbReference>
<dbReference type="HOGENOM" id="CLU_143093_0_0_1"/>
<dbReference type="AlphaFoldDB" id="U5DC38"/>
<evidence type="ECO:0000313" key="1">
    <source>
        <dbReference type="EMBL" id="ERN17983.1"/>
    </source>
</evidence>